<dbReference type="AlphaFoldDB" id="A0A5C4JWN8"/>
<evidence type="ECO:0000256" key="1">
    <source>
        <dbReference type="ARBA" id="ARBA00023002"/>
    </source>
</evidence>
<dbReference type="InterPro" id="IPR002539">
    <property type="entry name" value="MaoC-like_dom"/>
</dbReference>
<dbReference type="InterPro" id="IPR015590">
    <property type="entry name" value="Aldehyde_DH_dom"/>
</dbReference>
<accession>A0A5C4JWN8</accession>
<protein>
    <submittedName>
        <fullName evidence="4">Phenylacetic acid degradation bifunctional protein PaaZ</fullName>
    </submittedName>
</protein>
<evidence type="ECO:0000313" key="4">
    <source>
        <dbReference type="EMBL" id="TNB49640.1"/>
    </source>
</evidence>
<evidence type="ECO:0000259" key="3">
    <source>
        <dbReference type="Pfam" id="PF01575"/>
    </source>
</evidence>
<dbReference type="Pfam" id="PF00171">
    <property type="entry name" value="Aldedh"/>
    <property type="match status" value="1"/>
</dbReference>
<dbReference type="SUPFAM" id="SSF53720">
    <property type="entry name" value="ALDH-like"/>
    <property type="match status" value="1"/>
</dbReference>
<dbReference type="Gene3D" id="3.40.309.10">
    <property type="entry name" value="Aldehyde Dehydrogenase, Chain A, domain 2"/>
    <property type="match status" value="1"/>
</dbReference>
<dbReference type="Pfam" id="PF01575">
    <property type="entry name" value="MaoC_dehydratas"/>
    <property type="match status" value="1"/>
</dbReference>
<dbReference type="Gene3D" id="3.40.605.10">
    <property type="entry name" value="Aldehyde Dehydrogenase, Chain A, domain 1"/>
    <property type="match status" value="1"/>
</dbReference>
<dbReference type="SUPFAM" id="SSF54637">
    <property type="entry name" value="Thioesterase/thiol ester dehydrase-isomerase"/>
    <property type="match status" value="1"/>
</dbReference>
<keyword evidence="5" id="KW-1185">Reference proteome</keyword>
<dbReference type="RefSeq" id="WP_138746683.1">
    <property type="nucleotide sequence ID" value="NZ_VCLB01000001.1"/>
</dbReference>
<dbReference type="NCBIfam" id="NF008868">
    <property type="entry name" value="PRK11903.1"/>
    <property type="match status" value="1"/>
</dbReference>
<reference evidence="4 5" key="2">
    <citation type="submission" date="2019-06" db="EMBL/GenBank/DDBJ databases">
        <title>Martelella lutilitoris sp. nov., isolated from a tidal mudflat.</title>
        <authorList>
            <person name="Kim Y.-J."/>
        </authorList>
    </citation>
    <scope>NUCLEOTIDE SEQUENCE [LARGE SCALE GENOMIC DNA]</scope>
    <source>
        <strain evidence="4 5">GH2-6</strain>
    </source>
</reference>
<comment type="caution">
    <text evidence="4">The sequence shown here is derived from an EMBL/GenBank/DDBJ whole genome shotgun (WGS) entry which is preliminary data.</text>
</comment>
<organism evidence="4 5">
    <name type="scientific">Martelella lutilitoris</name>
    <dbReference type="NCBI Taxonomy" id="2583532"/>
    <lineage>
        <taxon>Bacteria</taxon>
        <taxon>Pseudomonadati</taxon>
        <taxon>Pseudomonadota</taxon>
        <taxon>Alphaproteobacteria</taxon>
        <taxon>Hyphomicrobiales</taxon>
        <taxon>Aurantimonadaceae</taxon>
        <taxon>Martelella</taxon>
    </lineage>
</organism>
<keyword evidence="1" id="KW-0560">Oxidoreductase</keyword>
<dbReference type="OrthoDB" id="9759612at2"/>
<dbReference type="PANTHER" id="PTHR43111:SF1">
    <property type="entry name" value="ALDEHYDE DEHYDROGENASE B-RELATED"/>
    <property type="match status" value="1"/>
</dbReference>
<dbReference type="Proteomes" id="UP000307874">
    <property type="component" value="Unassembled WGS sequence"/>
</dbReference>
<dbReference type="InterPro" id="IPR016161">
    <property type="entry name" value="Ald_DH/histidinol_DH"/>
</dbReference>
<proteinExistence type="predicted"/>
<reference evidence="4 5" key="1">
    <citation type="submission" date="2019-05" db="EMBL/GenBank/DDBJ databases">
        <authorList>
            <person name="Lee S.D."/>
        </authorList>
    </citation>
    <scope>NUCLEOTIDE SEQUENCE [LARGE SCALE GENOMIC DNA]</scope>
    <source>
        <strain evidence="4 5">GH2-6</strain>
    </source>
</reference>
<dbReference type="PANTHER" id="PTHR43111">
    <property type="entry name" value="ALDEHYDE DEHYDROGENASE B-RELATED"/>
    <property type="match status" value="1"/>
</dbReference>
<feature type="domain" description="MaoC-like" evidence="3">
    <location>
        <begin position="545"/>
        <end position="655"/>
    </location>
</feature>
<dbReference type="CDD" id="cd07128">
    <property type="entry name" value="ALDH_MaoC-N"/>
    <property type="match status" value="1"/>
</dbReference>
<dbReference type="InterPro" id="IPR029069">
    <property type="entry name" value="HotDog_dom_sf"/>
</dbReference>
<dbReference type="InterPro" id="IPR016162">
    <property type="entry name" value="Ald_DH_N"/>
</dbReference>
<feature type="domain" description="Aldehyde dehydrogenase" evidence="2">
    <location>
        <begin position="26"/>
        <end position="507"/>
    </location>
</feature>
<sequence>MTETAARRLESYVLGAWQTGSGAAKPLAHAATGKTIALIGAEGLNFADALAYGREKGGRALRAMTIHERALMLKAVGMALMERKEEFYIENTWTGATRRDGWVDIEGGIGTLLTFASKARRELPNTKVLSEGEVEPLSKDGSFVGRHILTPMKGVAIHINAFNFPVWGMLEKIAPALIAGMPCLVKPASQTAYLTERVTRAIIDTGILPDGALQLVCGSAGDLLDHVIGQDVVTFTGSATTGRKLKTGKAIVENAVRFNMEADSLNAAILGEDAGPGTPEFDLFIREAANEMTSKAGQKCTAIRRILVPRVHEQAVVAALSERLAKATIGLPDDENARMGALVSLADRDGVREKIAALRGDGEIVHGDPDNVTLVSGDAEKGAFMSPVLLRCAKPFDARAVHDVEAFGPVATVMAYDDADEAVGLAERGKGSLVSSLFTNNGGIAAEIVTGLAAHHGRVMIGNRGSAKSSTGHGSPLAPLIHGGPGRAGGGEEMGGMRGVKHFMQRTAVQGTPDMLTAITGEWVDGAESRSGKHPFRKSLEELAIGDQIVTETRTITREDVEHFAEFTGDTFYAHMDSDAARANPFFEDRVAHGYLIASFAAGLFVDPDPGPVLANYGVDNLRFLTPVYFGDTLRVRLTCKAINPRENAGHGEVRWDCRVTNQKDEVVAQYDVLTMVAKTWPLAAETLAEKAG</sequence>
<dbReference type="GO" id="GO:0016620">
    <property type="term" value="F:oxidoreductase activity, acting on the aldehyde or oxo group of donors, NAD or NADP as acceptor"/>
    <property type="evidence" value="ECO:0007669"/>
    <property type="project" value="InterPro"/>
</dbReference>
<dbReference type="NCBIfam" id="TIGR02278">
    <property type="entry name" value="PaaN-DH"/>
    <property type="match status" value="1"/>
</dbReference>
<dbReference type="Gene3D" id="3.10.129.10">
    <property type="entry name" value="Hotdog Thioesterase"/>
    <property type="match status" value="1"/>
</dbReference>
<dbReference type="InterPro" id="IPR011966">
    <property type="entry name" value="PaaN-DH"/>
</dbReference>
<dbReference type="EMBL" id="VCLB01000001">
    <property type="protein sequence ID" value="TNB49640.1"/>
    <property type="molecule type" value="Genomic_DNA"/>
</dbReference>
<gene>
    <name evidence="4" type="primary">paaZ</name>
    <name evidence="4" type="ORF">FF124_01385</name>
</gene>
<evidence type="ECO:0000313" key="5">
    <source>
        <dbReference type="Proteomes" id="UP000307874"/>
    </source>
</evidence>
<dbReference type="CDD" id="cd03452">
    <property type="entry name" value="MaoC_C"/>
    <property type="match status" value="1"/>
</dbReference>
<evidence type="ECO:0000259" key="2">
    <source>
        <dbReference type="Pfam" id="PF00171"/>
    </source>
</evidence>
<name>A0A5C4JWN8_9HYPH</name>
<dbReference type="InterPro" id="IPR016163">
    <property type="entry name" value="Ald_DH_C"/>
</dbReference>